<dbReference type="PANTHER" id="PTHR21354">
    <property type="entry name" value="ZINC FINGER PROTEIN 511"/>
    <property type="match status" value="1"/>
</dbReference>
<dbReference type="InterPro" id="IPR039258">
    <property type="entry name" value="ZNF511"/>
</dbReference>
<dbReference type="AlphaFoldDB" id="A0AAD9PBM7"/>
<evidence type="ECO:0000259" key="2">
    <source>
        <dbReference type="PROSITE" id="PS00028"/>
    </source>
</evidence>
<protein>
    <recommendedName>
        <fullName evidence="2">C2H2-type domain-containing protein</fullName>
    </recommendedName>
</protein>
<name>A0AAD9PBM7_RIDPI</name>
<feature type="region of interest" description="Disordered" evidence="1">
    <location>
        <begin position="175"/>
        <end position="195"/>
    </location>
</feature>
<dbReference type="PROSITE" id="PS00028">
    <property type="entry name" value="ZINC_FINGER_C2H2_1"/>
    <property type="match status" value="2"/>
</dbReference>
<dbReference type="Proteomes" id="UP001209878">
    <property type="component" value="Unassembled WGS sequence"/>
</dbReference>
<dbReference type="InterPro" id="IPR013087">
    <property type="entry name" value="Znf_C2H2_type"/>
</dbReference>
<accession>A0AAD9PBM7</accession>
<evidence type="ECO:0000313" key="4">
    <source>
        <dbReference type="Proteomes" id="UP001209878"/>
    </source>
</evidence>
<sequence length="285" mass="32712">MDDMDGMCDGNESEPAVMRFPFPWKPLQRRIALDDPFFEEGNILCNLRLKQISVSESELEELVTPYEEFSCQFSGCNRAFSTVVGYEMHYNAAHRNVCRECSRSFPTSHLLDVHLTEWHDAMFQVLAARQNMYQCLVESCLEKFATAKKRKDHLIQQHKYPANFRFNRTKTVARKNKIDHSQAQTSDSMEVDVPTENLSSRLTVGDKTMDTLPSQPPSSTRTFIYKVPRSIQFGQGAQRGFQHNRGQRRGKHWHQSGAQGDMATNSMVNIEHVPMDDLVTALDET</sequence>
<reference evidence="3" key="1">
    <citation type="journal article" date="2023" name="Mol. Biol. Evol.">
        <title>Third-Generation Sequencing Reveals the Adaptive Role of the Epigenome in Three Deep-Sea Polychaetes.</title>
        <authorList>
            <person name="Perez M."/>
            <person name="Aroh O."/>
            <person name="Sun Y."/>
            <person name="Lan Y."/>
            <person name="Juniper S.K."/>
            <person name="Young C.R."/>
            <person name="Angers B."/>
            <person name="Qian P.Y."/>
        </authorList>
    </citation>
    <scope>NUCLEOTIDE SEQUENCE</scope>
    <source>
        <strain evidence="3">R07B-5</strain>
    </source>
</reference>
<feature type="region of interest" description="Disordered" evidence="1">
    <location>
        <begin position="240"/>
        <end position="259"/>
    </location>
</feature>
<gene>
    <name evidence="3" type="ORF">NP493_50g04030</name>
</gene>
<keyword evidence="4" id="KW-1185">Reference proteome</keyword>
<feature type="domain" description="C2H2-type" evidence="2">
    <location>
        <begin position="71"/>
        <end position="94"/>
    </location>
</feature>
<dbReference type="Gene3D" id="3.30.160.60">
    <property type="entry name" value="Classic Zinc Finger"/>
    <property type="match status" value="1"/>
</dbReference>
<dbReference type="EMBL" id="JAODUO010000049">
    <property type="protein sequence ID" value="KAK2191612.1"/>
    <property type="molecule type" value="Genomic_DNA"/>
</dbReference>
<dbReference type="SMART" id="SM00355">
    <property type="entry name" value="ZnF_C2H2"/>
    <property type="match status" value="3"/>
</dbReference>
<feature type="compositionally biased region" description="Basic residues" evidence="1">
    <location>
        <begin position="245"/>
        <end position="254"/>
    </location>
</feature>
<feature type="domain" description="C2H2-type" evidence="2">
    <location>
        <begin position="98"/>
        <end position="119"/>
    </location>
</feature>
<evidence type="ECO:0000256" key="1">
    <source>
        <dbReference type="SAM" id="MobiDB-lite"/>
    </source>
</evidence>
<evidence type="ECO:0000313" key="3">
    <source>
        <dbReference type="EMBL" id="KAK2191612.1"/>
    </source>
</evidence>
<organism evidence="3 4">
    <name type="scientific">Ridgeia piscesae</name>
    <name type="common">Tubeworm</name>
    <dbReference type="NCBI Taxonomy" id="27915"/>
    <lineage>
        <taxon>Eukaryota</taxon>
        <taxon>Metazoa</taxon>
        <taxon>Spiralia</taxon>
        <taxon>Lophotrochozoa</taxon>
        <taxon>Annelida</taxon>
        <taxon>Polychaeta</taxon>
        <taxon>Sedentaria</taxon>
        <taxon>Canalipalpata</taxon>
        <taxon>Sabellida</taxon>
        <taxon>Siboglinidae</taxon>
        <taxon>Ridgeia</taxon>
    </lineage>
</organism>
<proteinExistence type="predicted"/>
<dbReference type="PANTHER" id="PTHR21354:SF0">
    <property type="entry name" value="ZINC FINGER PROTEIN 511"/>
    <property type="match status" value="1"/>
</dbReference>
<comment type="caution">
    <text evidence="3">The sequence shown here is derived from an EMBL/GenBank/DDBJ whole genome shotgun (WGS) entry which is preliminary data.</text>
</comment>